<evidence type="ECO:0000256" key="2">
    <source>
        <dbReference type="ARBA" id="ARBA00010497"/>
    </source>
</evidence>
<evidence type="ECO:0000259" key="10">
    <source>
        <dbReference type="Pfam" id="PF00432"/>
    </source>
</evidence>
<dbReference type="AlphaFoldDB" id="A0A518DMF1"/>
<comment type="similarity">
    <text evidence="2">Belongs to the protein prenyltransferase subunit beta family.</text>
</comment>
<organism evidence="11 12">
    <name type="scientific">Lignipirellula cremea</name>
    <dbReference type="NCBI Taxonomy" id="2528010"/>
    <lineage>
        <taxon>Bacteria</taxon>
        <taxon>Pseudomonadati</taxon>
        <taxon>Planctomycetota</taxon>
        <taxon>Planctomycetia</taxon>
        <taxon>Pirellulales</taxon>
        <taxon>Pirellulaceae</taxon>
        <taxon>Lignipirellula</taxon>
    </lineage>
</organism>
<protein>
    <recommendedName>
        <fullName evidence="8">Geranylgeranyl transferase type II subunit beta</fullName>
    </recommendedName>
    <alternativeName>
        <fullName evidence="9">Type II protein geranyl-geranyltransferase subunit beta</fullName>
    </alternativeName>
</protein>
<dbReference type="InterPro" id="IPR045089">
    <property type="entry name" value="PGGT1B-like"/>
</dbReference>
<dbReference type="SUPFAM" id="SSF48239">
    <property type="entry name" value="Terpenoid cyclases/Protein prenyltransferases"/>
    <property type="match status" value="2"/>
</dbReference>
<keyword evidence="5" id="KW-0479">Metal-binding</keyword>
<dbReference type="Pfam" id="PF00432">
    <property type="entry name" value="Prenyltrans"/>
    <property type="match status" value="2"/>
</dbReference>
<evidence type="ECO:0000256" key="6">
    <source>
        <dbReference type="ARBA" id="ARBA00022737"/>
    </source>
</evidence>
<evidence type="ECO:0000313" key="11">
    <source>
        <dbReference type="EMBL" id="QDU93015.1"/>
    </source>
</evidence>
<evidence type="ECO:0000256" key="1">
    <source>
        <dbReference type="ARBA" id="ARBA00001947"/>
    </source>
</evidence>
<proteinExistence type="inferred from homology"/>
<dbReference type="RefSeq" id="WP_145049456.1">
    <property type="nucleotide sequence ID" value="NZ_CP036433.1"/>
</dbReference>
<evidence type="ECO:0000256" key="7">
    <source>
        <dbReference type="ARBA" id="ARBA00022833"/>
    </source>
</evidence>
<sequence>MRTALPLLLMLAWCGMSGEPVRPVVAAEGKTRVDADSVVDFVLACQKENGAFGPPDHSYTDAAWNYPAVCILQRLGEPVPRPEAVMQHGLGQPAGHVGYGHWLFFHQHQLRHLLKQPLATRQKTVRLQHQGFEVRYYGSPFAVEGEAIFQAAGGSQPHPADADAAELGYYNLSSLYYLLAGLQASHRTAANPAELIAFIQQRQAPGGGFVDLRTADGKLEEEEAHVAHTFQAIAALELLGGTVPDPAGCVKFLQSCQTTDGGFRWNPQADLPGNRADVYYAWAAARALRLLDAEPTDAAGCIAWINRLQNADGGFGDQPGWRSRLYSTWYAVDALAAVAGDPRPAITAKTVDVKEPTALPAGLTIYQGVCKAPLLAAEDLPGLASRGFSWLALKSEDFALASSLRAVGLKQEPAVEVVLCPEAYPHRAQRWGGASLHHIGNFTLDPDATAAERAVWDKAHEHGQANLSWREYGRQVIGPMRRAGSLVYPEQDFEMEHAYQAYDAGLASDEGYNAMLVGFNWTPRDFVRVFPWRERYVDKLTPIADVDAHGDLAKWSPQLDHTRQLYLASGPGDAAFQEAARQGRVVCVVAGIEGEPNVIYGPPAAVAFVKSRLAQWQGWEADPAGAAPINDR</sequence>
<feature type="domain" description="Prenyltransferase alpha-alpha toroid" evidence="10">
    <location>
        <begin position="161"/>
        <end position="339"/>
    </location>
</feature>
<keyword evidence="6" id="KW-0677">Repeat</keyword>
<evidence type="ECO:0000256" key="5">
    <source>
        <dbReference type="ARBA" id="ARBA00022723"/>
    </source>
</evidence>
<name>A0A518DMF1_9BACT</name>
<dbReference type="GO" id="GO:0008318">
    <property type="term" value="F:protein prenyltransferase activity"/>
    <property type="evidence" value="ECO:0007669"/>
    <property type="project" value="InterPro"/>
</dbReference>
<dbReference type="PANTHER" id="PTHR11774">
    <property type="entry name" value="GERANYLGERANYL TRANSFERASE TYPE BETA SUBUNIT"/>
    <property type="match status" value="1"/>
</dbReference>
<dbReference type="CDD" id="cd00688">
    <property type="entry name" value="ISOPREN_C2_like"/>
    <property type="match status" value="1"/>
</dbReference>
<comment type="cofactor">
    <cofactor evidence="1">
        <name>Zn(2+)</name>
        <dbReference type="ChEBI" id="CHEBI:29105"/>
    </cofactor>
</comment>
<keyword evidence="4 11" id="KW-0808">Transferase</keyword>
<dbReference type="EMBL" id="CP036433">
    <property type="protein sequence ID" value="QDU93015.1"/>
    <property type="molecule type" value="Genomic_DNA"/>
</dbReference>
<accession>A0A518DMF1</accession>
<dbReference type="Proteomes" id="UP000317648">
    <property type="component" value="Chromosome"/>
</dbReference>
<dbReference type="KEGG" id="lcre:Pla8534_07900"/>
<dbReference type="InterPro" id="IPR008930">
    <property type="entry name" value="Terpenoid_cyclase/PrenylTrfase"/>
</dbReference>
<dbReference type="Gene3D" id="1.50.10.20">
    <property type="match status" value="1"/>
</dbReference>
<keyword evidence="3" id="KW-0637">Prenyltransferase</keyword>
<keyword evidence="7" id="KW-0862">Zinc</keyword>
<evidence type="ECO:0000313" key="12">
    <source>
        <dbReference type="Proteomes" id="UP000317648"/>
    </source>
</evidence>
<evidence type="ECO:0000256" key="4">
    <source>
        <dbReference type="ARBA" id="ARBA00022679"/>
    </source>
</evidence>
<dbReference type="OrthoDB" id="221603at2"/>
<dbReference type="GO" id="GO:0046872">
    <property type="term" value="F:metal ion binding"/>
    <property type="evidence" value="ECO:0007669"/>
    <property type="project" value="UniProtKB-KW"/>
</dbReference>
<keyword evidence="12" id="KW-1185">Reference proteome</keyword>
<reference evidence="11 12" key="1">
    <citation type="submission" date="2019-02" db="EMBL/GenBank/DDBJ databases">
        <title>Deep-cultivation of Planctomycetes and their phenomic and genomic characterization uncovers novel biology.</title>
        <authorList>
            <person name="Wiegand S."/>
            <person name="Jogler M."/>
            <person name="Boedeker C."/>
            <person name="Pinto D."/>
            <person name="Vollmers J."/>
            <person name="Rivas-Marin E."/>
            <person name="Kohn T."/>
            <person name="Peeters S.H."/>
            <person name="Heuer A."/>
            <person name="Rast P."/>
            <person name="Oberbeckmann S."/>
            <person name="Bunk B."/>
            <person name="Jeske O."/>
            <person name="Meyerdierks A."/>
            <person name="Storesund J.E."/>
            <person name="Kallscheuer N."/>
            <person name="Luecker S."/>
            <person name="Lage O.M."/>
            <person name="Pohl T."/>
            <person name="Merkel B.J."/>
            <person name="Hornburger P."/>
            <person name="Mueller R.-W."/>
            <person name="Bruemmer F."/>
            <person name="Labrenz M."/>
            <person name="Spormann A.M."/>
            <person name="Op den Camp H."/>
            <person name="Overmann J."/>
            <person name="Amann R."/>
            <person name="Jetten M.S.M."/>
            <person name="Mascher T."/>
            <person name="Medema M.H."/>
            <person name="Devos D.P."/>
            <person name="Kaster A.-K."/>
            <person name="Ovreas L."/>
            <person name="Rohde M."/>
            <person name="Galperin M.Y."/>
            <person name="Jogler C."/>
        </authorList>
    </citation>
    <scope>NUCLEOTIDE SEQUENCE [LARGE SCALE GENOMIC DNA]</scope>
    <source>
        <strain evidence="11 12">Pla85_3_4</strain>
    </source>
</reference>
<evidence type="ECO:0000256" key="3">
    <source>
        <dbReference type="ARBA" id="ARBA00022602"/>
    </source>
</evidence>
<dbReference type="PANTHER" id="PTHR11774:SF11">
    <property type="entry name" value="GERANYLGERANYL TRANSFERASE TYPE-2 SUBUNIT BETA"/>
    <property type="match status" value="1"/>
</dbReference>
<evidence type="ECO:0000256" key="8">
    <source>
        <dbReference type="ARBA" id="ARBA00030816"/>
    </source>
</evidence>
<feature type="domain" description="Prenyltransferase alpha-alpha toroid" evidence="10">
    <location>
        <begin position="32"/>
        <end position="77"/>
    </location>
</feature>
<dbReference type="InterPro" id="IPR001330">
    <property type="entry name" value="Prenyltrans"/>
</dbReference>
<gene>
    <name evidence="11" type="ORF">Pla8534_07900</name>
</gene>
<evidence type="ECO:0000256" key="9">
    <source>
        <dbReference type="ARBA" id="ARBA00032766"/>
    </source>
</evidence>